<accession>A0A1H5LPG7</accession>
<proteinExistence type="predicted"/>
<sequence>MGGRAGLVDIASEHVDDESLDDFIGHLCRRVGLGAPKGLVPPPASVAVMRFLARYVTGALAVVGAAALVGCSSPASLGEEYAWNSIDNLLAPAVFNSHAYDVVQFAERVQAATEDHEIVMLGVEEVDADEQVAGEPIGWITVGLTAPDTRAAQGYWNSPAEQDPGPYCFRVTFTNWGVDDVSSADCPDSLVAVPAPPSERPRVAVNAEEAVRSVLTDLPDDLPSEADVVAAVTALLEPHSNGVTPLAQVTASIEGRAVAVATGDDDCVLMARYATGEVDAVYVPSVYLERGELGCRASTAFADLRPPH</sequence>
<keyword evidence="2" id="KW-1185">Reference proteome</keyword>
<dbReference type="AlphaFoldDB" id="A0A1H5LPG7"/>
<dbReference type="Proteomes" id="UP000199220">
    <property type="component" value="Unassembled WGS sequence"/>
</dbReference>
<organism evidence="1 2">
    <name type="scientific">Ruania alba</name>
    <dbReference type="NCBI Taxonomy" id="648782"/>
    <lineage>
        <taxon>Bacteria</taxon>
        <taxon>Bacillati</taxon>
        <taxon>Actinomycetota</taxon>
        <taxon>Actinomycetes</taxon>
        <taxon>Micrococcales</taxon>
        <taxon>Ruaniaceae</taxon>
        <taxon>Ruania</taxon>
    </lineage>
</organism>
<dbReference type="EMBL" id="FNTX01000002">
    <property type="protein sequence ID" value="SEE78922.1"/>
    <property type="molecule type" value="Genomic_DNA"/>
</dbReference>
<name>A0A1H5LPG7_9MICO</name>
<reference evidence="2" key="1">
    <citation type="submission" date="2016-10" db="EMBL/GenBank/DDBJ databases">
        <authorList>
            <person name="Varghese N."/>
            <person name="Submissions S."/>
        </authorList>
    </citation>
    <scope>NUCLEOTIDE SEQUENCE [LARGE SCALE GENOMIC DNA]</scope>
    <source>
        <strain evidence="2">DSM 21368</strain>
    </source>
</reference>
<dbReference type="STRING" id="648782.SAMN04488554_2912"/>
<evidence type="ECO:0000313" key="2">
    <source>
        <dbReference type="Proteomes" id="UP000199220"/>
    </source>
</evidence>
<evidence type="ECO:0000313" key="1">
    <source>
        <dbReference type="EMBL" id="SEE78922.1"/>
    </source>
</evidence>
<gene>
    <name evidence="1" type="ORF">SAMN04488554_2912</name>
</gene>
<protein>
    <submittedName>
        <fullName evidence="1">Uncharacterized protein</fullName>
    </submittedName>
</protein>